<reference evidence="7" key="2">
    <citation type="submission" date="2025-08" db="UniProtKB">
        <authorList>
            <consortium name="RefSeq"/>
        </authorList>
    </citation>
    <scope>IDENTIFICATION</scope>
    <source>
        <tissue evidence="7">Blood</tissue>
    </source>
</reference>
<evidence type="ECO:0000256" key="1">
    <source>
        <dbReference type="ARBA" id="ARBA00004370"/>
    </source>
</evidence>
<keyword evidence="6" id="KW-1185">Reference proteome</keyword>
<dbReference type="InterPro" id="IPR003599">
    <property type="entry name" value="Ig_sub"/>
</dbReference>
<reference evidence="6" key="1">
    <citation type="journal article" date="2016" name="Nat. Commun.">
        <title>The channel catfish genome sequence provides insights into the evolution of scale formation in teleosts.</title>
        <authorList>
            <person name="Liu Z."/>
            <person name="Liu S."/>
            <person name="Yao J."/>
            <person name="Bao L."/>
            <person name="Zhang J."/>
            <person name="Li Y."/>
            <person name="Jiang C."/>
            <person name="Sun L."/>
            <person name="Wang R."/>
            <person name="Zhang Y."/>
            <person name="Zhou T."/>
            <person name="Zeng Q."/>
            <person name="Fu Q."/>
            <person name="Gao S."/>
            <person name="Li N."/>
            <person name="Koren S."/>
            <person name="Jiang Y."/>
            <person name="Zimin A."/>
            <person name="Xu P."/>
            <person name="Phillippy A.M."/>
            <person name="Geng X."/>
            <person name="Song L."/>
            <person name="Sun F."/>
            <person name="Li C."/>
            <person name="Wang X."/>
            <person name="Chen A."/>
            <person name="Jin Y."/>
            <person name="Yuan Z."/>
            <person name="Yang Y."/>
            <person name="Tan S."/>
            <person name="Peatman E."/>
            <person name="Lu J."/>
            <person name="Qin Z."/>
            <person name="Dunham R."/>
            <person name="Li Z."/>
            <person name="Sonstegard T."/>
            <person name="Feng J."/>
            <person name="Danzmann R.G."/>
            <person name="Schroeder S."/>
            <person name="Scheffler B."/>
            <person name="Duke M.V."/>
            <person name="Ballard L."/>
            <person name="Kucuktas H."/>
            <person name="Kaltenboeck L."/>
            <person name="Liu H."/>
            <person name="Armbruster J."/>
            <person name="Xie Y."/>
            <person name="Kirby M.L."/>
            <person name="Tian Y."/>
            <person name="Flanagan M.E."/>
            <person name="Mu W."/>
            <person name="Waldbieser G.C."/>
        </authorList>
    </citation>
    <scope>NUCLEOTIDE SEQUENCE [LARGE SCALE GENOMIC DNA]</scope>
    <source>
        <strain evidence="6">SDA103</strain>
    </source>
</reference>
<comment type="subcellular location">
    <subcellularLocation>
        <location evidence="1">Membrane</location>
    </subcellularLocation>
</comment>
<feature type="transmembrane region" description="Helical" evidence="4">
    <location>
        <begin position="236"/>
        <end position="263"/>
    </location>
</feature>
<accession>A0A9F7RH06</accession>
<evidence type="ECO:0000256" key="3">
    <source>
        <dbReference type="ARBA" id="ARBA00023136"/>
    </source>
</evidence>
<evidence type="ECO:0000256" key="4">
    <source>
        <dbReference type="SAM" id="Phobius"/>
    </source>
</evidence>
<dbReference type="InterPro" id="IPR036179">
    <property type="entry name" value="Ig-like_dom_sf"/>
</dbReference>
<organism evidence="6 7">
    <name type="scientific">Ictalurus punctatus</name>
    <name type="common">Channel catfish</name>
    <name type="synonym">Silurus punctatus</name>
    <dbReference type="NCBI Taxonomy" id="7998"/>
    <lineage>
        <taxon>Eukaryota</taxon>
        <taxon>Metazoa</taxon>
        <taxon>Chordata</taxon>
        <taxon>Craniata</taxon>
        <taxon>Vertebrata</taxon>
        <taxon>Euteleostomi</taxon>
        <taxon>Actinopterygii</taxon>
        <taxon>Neopterygii</taxon>
        <taxon>Teleostei</taxon>
        <taxon>Ostariophysi</taxon>
        <taxon>Siluriformes</taxon>
        <taxon>Ictaluridae</taxon>
        <taxon>Ictalurus</taxon>
    </lineage>
</organism>
<name>A0A9F7RH06_ICTPU</name>
<dbReference type="GO" id="GO:0004888">
    <property type="term" value="F:transmembrane signaling receptor activity"/>
    <property type="evidence" value="ECO:0007669"/>
    <property type="project" value="TreeGrafter"/>
</dbReference>
<dbReference type="InterPro" id="IPR050671">
    <property type="entry name" value="CD300_family_receptors"/>
</dbReference>
<dbReference type="PANTHER" id="PTHR11860:SF118">
    <property type="entry name" value="CMRF35-LIKE MOLECULE 3-RELATED"/>
    <property type="match status" value="1"/>
</dbReference>
<sequence>MDKSLLPPAYCEEPEVISQTSSAASCYIVQLTAQKRQNMYISHCAEFSKKAGDVQKIMQRFLWTLSLFQVLICMTMKVKAESVFTGTEGGSVDISCKYPAGYQYTPMYFCRDPCSYSDVLIKSVKADTVASKERYTALNTLSARRFSVTIRHLTLKDSGVYYCGVDTWGKDKLTKVKLTVSEVPTVSTRAPVTSQNQIPEVTESPCATTVITAAAESSTFYEQASSTPQTQHSLDLYGQLFVVCGGVLGLMLCCVLAALVILYRKKSTHITTLKPAAPAIQISHPPPGQENICHVYDEMLAVYTLAGPPVGDESSATYSTIQLPAPADNDCSP</sequence>
<dbReference type="Proteomes" id="UP000221080">
    <property type="component" value="Chromosome 5"/>
</dbReference>
<keyword evidence="2 4" id="KW-0812">Transmembrane</keyword>
<dbReference type="InterPro" id="IPR013106">
    <property type="entry name" value="Ig_V-set"/>
</dbReference>
<feature type="domain" description="Immunoglobulin" evidence="5">
    <location>
        <begin position="81"/>
        <end position="181"/>
    </location>
</feature>
<dbReference type="AlphaFoldDB" id="A0A9F7RH06"/>
<protein>
    <submittedName>
        <fullName evidence="7">CMRF35-like molecule 9 isoform X2</fullName>
    </submittedName>
</protein>
<evidence type="ECO:0000313" key="7">
    <source>
        <dbReference type="RefSeq" id="XP_053536338.1"/>
    </source>
</evidence>
<keyword evidence="4" id="KW-1133">Transmembrane helix</keyword>
<proteinExistence type="predicted"/>
<dbReference type="Pfam" id="PF07686">
    <property type="entry name" value="V-set"/>
    <property type="match status" value="1"/>
</dbReference>
<evidence type="ECO:0000256" key="2">
    <source>
        <dbReference type="ARBA" id="ARBA00022692"/>
    </source>
</evidence>
<dbReference type="PANTHER" id="PTHR11860">
    <property type="entry name" value="POLYMERIC-IMMUNOGLOBULIN RECEPTOR"/>
    <property type="match status" value="1"/>
</dbReference>
<dbReference type="PROSITE" id="PS51257">
    <property type="entry name" value="PROKAR_LIPOPROTEIN"/>
    <property type="match status" value="1"/>
</dbReference>
<dbReference type="RefSeq" id="XP_053536338.1">
    <property type="nucleotide sequence ID" value="XM_053680363.1"/>
</dbReference>
<gene>
    <name evidence="7" type="primary">LOC108265688</name>
</gene>
<evidence type="ECO:0000313" key="6">
    <source>
        <dbReference type="Proteomes" id="UP000221080"/>
    </source>
</evidence>
<evidence type="ECO:0000259" key="5">
    <source>
        <dbReference type="SMART" id="SM00409"/>
    </source>
</evidence>
<dbReference type="SUPFAM" id="SSF48726">
    <property type="entry name" value="Immunoglobulin"/>
    <property type="match status" value="1"/>
</dbReference>
<dbReference type="Gene3D" id="2.60.40.10">
    <property type="entry name" value="Immunoglobulins"/>
    <property type="match status" value="1"/>
</dbReference>
<dbReference type="GO" id="GO:0005886">
    <property type="term" value="C:plasma membrane"/>
    <property type="evidence" value="ECO:0007669"/>
    <property type="project" value="TreeGrafter"/>
</dbReference>
<keyword evidence="3 4" id="KW-0472">Membrane</keyword>
<dbReference type="SMART" id="SM00409">
    <property type="entry name" value="IG"/>
    <property type="match status" value="1"/>
</dbReference>
<dbReference type="InterPro" id="IPR013783">
    <property type="entry name" value="Ig-like_fold"/>
</dbReference>
<dbReference type="GeneID" id="108265688"/>